<dbReference type="InterPro" id="IPR036026">
    <property type="entry name" value="Seven-hairpin_glycosidases"/>
</dbReference>
<sequence>MKNHFIAVVLLALVPACTFSPGKTDRLEGTVLYSDTIQYHPVRIDTCGAILPWFSSNLGQSYDTCLMLVWNFWKNMEIDSNGLKYYMNHQVWAPHHDMRGVGGDQFAMALSSWRLLYAYTGDKALIEDMRYIADEYLARGLSKATDQWPFIPYPYNTVIHSGLYDGDMRNGKNYTQPDKAGSFGTELINLFKITGEQKYLDAAINIGKTLASKTRQGDNDKSPLPFRVNAVTGEPGSFFSNQGTGEVEMQALYTSNWTGTLELFQQLQTFDPHNADMYKNAFVTILEWMKNYPLRTNKWGPFFEDIPGWSDTQINAITFAMFIMENKELFPDWKKDVKGIFDWTYKELGNHEYEKYKVTVMNEQTVYQVPGNSHSSRQASTELWYTALTGDTTFKTNAIRALNWATYTVADDGRNRYIRDDVWLTDGYGDYVRHYLRAMAAFPELAPDNKNRLVSTSSVVKNISYEGTMISYETYDAKSTEKFRLIKRPAQIMAGGVRLQEMTSSEVDGYVWTPLARGGILQITKSTPHIEILF</sequence>
<organism evidence="1 2">
    <name type="scientific">Thermoflavifilum aggregans</name>
    <dbReference type="NCBI Taxonomy" id="454188"/>
    <lineage>
        <taxon>Bacteria</taxon>
        <taxon>Pseudomonadati</taxon>
        <taxon>Bacteroidota</taxon>
        <taxon>Chitinophagia</taxon>
        <taxon>Chitinophagales</taxon>
        <taxon>Chitinophagaceae</taxon>
        <taxon>Thermoflavifilum</taxon>
    </lineage>
</organism>
<dbReference type="GO" id="GO:0005509">
    <property type="term" value="F:calcium ion binding"/>
    <property type="evidence" value="ECO:0007669"/>
    <property type="project" value="InterPro"/>
</dbReference>
<dbReference type="GO" id="GO:0004571">
    <property type="term" value="F:mannosyl-oligosaccharide 1,2-alpha-mannosidase activity"/>
    <property type="evidence" value="ECO:0007669"/>
    <property type="project" value="InterPro"/>
</dbReference>
<reference evidence="1 2" key="1">
    <citation type="submission" date="2017-11" db="EMBL/GenBank/DDBJ databases">
        <title>Genomic Encyclopedia of Archaeal and Bacterial Type Strains, Phase II (KMG-II): From Individual Species to Whole Genera.</title>
        <authorList>
            <person name="Goeker M."/>
        </authorList>
    </citation>
    <scope>NUCLEOTIDE SEQUENCE [LARGE SCALE GENOMIC DNA]</scope>
    <source>
        <strain evidence="1 2">DSM 27268</strain>
    </source>
</reference>
<proteinExistence type="predicted"/>
<evidence type="ECO:0000313" key="2">
    <source>
        <dbReference type="Proteomes" id="UP000230000"/>
    </source>
</evidence>
<keyword evidence="2" id="KW-1185">Reference proteome</keyword>
<dbReference type="SUPFAM" id="SSF48225">
    <property type="entry name" value="Seven-hairpin glycosidases"/>
    <property type="match status" value="1"/>
</dbReference>
<gene>
    <name evidence="1" type="ORF">BXY57_0004</name>
</gene>
<dbReference type="EMBL" id="PGFG01000001">
    <property type="protein sequence ID" value="PJJ74446.1"/>
    <property type="molecule type" value="Genomic_DNA"/>
</dbReference>
<dbReference type="Proteomes" id="UP000230000">
    <property type="component" value="Unassembled WGS sequence"/>
</dbReference>
<protein>
    <submittedName>
        <fullName evidence="1">Uncharacterized protein</fullName>
    </submittedName>
</protein>
<dbReference type="RefSeq" id="WP_100313175.1">
    <property type="nucleotide sequence ID" value="NZ_PGFG01000001.1"/>
</dbReference>
<dbReference type="GO" id="GO:0016020">
    <property type="term" value="C:membrane"/>
    <property type="evidence" value="ECO:0007669"/>
    <property type="project" value="InterPro"/>
</dbReference>
<dbReference type="AlphaFoldDB" id="A0A2M9CR87"/>
<comment type="caution">
    <text evidence="1">The sequence shown here is derived from an EMBL/GenBank/DDBJ whole genome shotgun (WGS) entry which is preliminary data.</text>
</comment>
<accession>A0A2M9CR87</accession>
<name>A0A2M9CR87_9BACT</name>
<dbReference type="OrthoDB" id="5166346at2"/>
<evidence type="ECO:0000313" key="1">
    <source>
        <dbReference type="EMBL" id="PJJ74446.1"/>
    </source>
</evidence>